<keyword evidence="2" id="KW-1185">Reference proteome</keyword>
<dbReference type="EMBL" id="JAPFFJ010000011">
    <property type="protein sequence ID" value="KAJ6416997.1"/>
    <property type="molecule type" value="Genomic_DNA"/>
</dbReference>
<proteinExistence type="predicted"/>
<dbReference type="Proteomes" id="UP001162972">
    <property type="component" value="Chromosome 11"/>
</dbReference>
<name>A0AAD6P503_9ROSI</name>
<dbReference type="AlphaFoldDB" id="A0AAD6P503"/>
<reference evidence="1 2" key="1">
    <citation type="journal article" date="2023" name="Int. J. Mol. Sci.">
        <title>De Novo Assembly and Annotation of 11 Diverse Shrub Willow (Salix) Genomes Reveals Novel Gene Organization in Sex-Linked Regions.</title>
        <authorList>
            <person name="Hyden B."/>
            <person name="Feng K."/>
            <person name="Yates T.B."/>
            <person name="Jawdy S."/>
            <person name="Cereghino C."/>
            <person name="Smart L.B."/>
            <person name="Muchero W."/>
        </authorList>
    </citation>
    <scope>NUCLEOTIDE SEQUENCE [LARGE SCALE GENOMIC DNA]</scope>
    <source>
        <tissue evidence="1">Shoot tip</tissue>
    </source>
</reference>
<protein>
    <submittedName>
        <fullName evidence="1">Uncharacterized protein</fullName>
    </submittedName>
</protein>
<accession>A0AAD6P503</accession>
<comment type="caution">
    <text evidence="1">The sequence shown here is derived from an EMBL/GenBank/DDBJ whole genome shotgun (WGS) entry which is preliminary data.</text>
</comment>
<gene>
    <name evidence="1" type="ORF">OIU84_002813</name>
</gene>
<evidence type="ECO:0000313" key="1">
    <source>
        <dbReference type="EMBL" id="KAJ6416997.1"/>
    </source>
</evidence>
<organism evidence="1 2">
    <name type="scientific">Salix udensis</name>
    <dbReference type="NCBI Taxonomy" id="889485"/>
    <lineage>
        <taxon>Eukaryota</taxon>
        <taxon>Viridiplantae</taxon>
        <taxon>Streptophyta</taxon>
        <taxon>Embryophyta</taxon>
        <taxon>Tracheophyta</taxon>
        <taxon>Spermatophyta</taxon>
        <taxon>Magnoliopsida</taxon>
        <taxon>eudicotyledons</taxon>
        <taxon>Gunneridae</taxon>
        <taxon>Pentapetalae</taxon>
        <taxon>rosids</taxon>
        <taxon>fabids</taxon>
        <taxon>Malpighiales</taxon>
        <taxon>Salicaceae</taxon>
        <taxon>Saliceae</taxon>
        <taxon>Salix</taxon>
    </lineage>
</organism>
<evidence type="ECO:0000313" key="2">
    <source>
        <dbReference type="Proteomes" id="UP001162972"/>
    </source>
</evidence>
<sequence length="123" mass="13593">MQPFIAIVLEPEKIDDGAAAATVLQNSESIVDREKASALESTKRPGLPLNCKKITENQVQFSCNSVECFGIQDVQTLIDDFGSLSRDFCEKHASRRENDCRSQVPGDSVNSVTHFSKAMQNCR</sequence>